<comment type="caution">
    <text evidence="3">The sequence shown here is derived from an EMBL/GenBank/DDBJ whole genome shotgun (WGS) entry which is preliminary data.</text>
</comment>
<dbReference type="Pfam" id="PF00535">
    <property type="entry name" value="Glycos_transf_2"/>
    <property type="match status" value="1"/>
</dbReference>
<dbReference type="Proteomes" id="UP000607397">
    <property type="component" value="Unassembled WGS sequence"/>
</dbReference>
<feature type="domain" description="Glycosyltransferase 2-like" evidence="2">
    <location>
        <begin position="54"/>
        <end position="231"/>
    </location>
</feature>
<dbReference type="SUPFAM" id="SSF53448">
    <property type="entry name" value="Nucleotide-diphospho-sugar transferases"/>
    <property type="match status" value="1"/>
</dbReference>
<dbReference type="AlphaFoldDB" id="A0A8K1ZYJ5"/>
<feature type="transmembrane region" description="Helical" evidence="1">
    <location>
        <begin position="369"/>
        <end position="391"/>
    </location>
</feature>
<organism evidence="3 4">
    <name type="scientific">Petrachloros mirabilis ULC683</name>
    <dbReference type="NCBI Taxonomy" id="2781853"/>
    <lineage>
        <taxon>Bacteria</taxon>
        <taxon>Bacillati</taxon>
        <taxon>Cyanobacteriota</taxon>
        <taxon>Cyanophyceae</taxon>
        <taxon>Synechococcales</taxon>
        <taxon>Petrachlorosaceae</taxon>
        <taxon>Petrachloros</taxon>
        <taxon>Petrachloros mirabilis</taxon>
    </lineage>
</organism>
<dbReference type="RefSeq" id="WP_161824944.1">
    <property type="nucleotide sequence ID" value="NZ_WVIC01000013.1"/>
</dbReference>
<dbReference type="PANTHER" id="PTHR43646:SF3">
    <property type="entry name" value="SLR1566 PROTEIN"/>
    <property type="match status" value="1"/>
</dbReference>
<keyword evidence="1" id="KW-0812">Transmembrane</keyword>
<evidence type="ECO:0000313" key="4">
    <source>
        <dbReference type="Proteomes" id="UP000607397"/>
    </source>
</evidence>
<dbReference type="PANTHER" id="PTHR43646">
    <property type="entry name" value="GLYCOSYLTRANSFERASE"/>
    <property type="match status" value="1"/>
</dbReference>
<protein>
    <submittedName>
        <fullName evidence="3">Glycosyltransferase</fullName>
    </submittedName>
</protein>
<dbReference type="InterPro" id="IPR029044">
    <property type="entry name" value="Nucleotide-diphossugar_trans"/>
</dbReference>
<keyword evidence="1" id="KW-0472">Membrane</keyword>
<evidence type="ECO:0000256" key="1">
    <source>
        <dbReference type="SAM" id="Phobius"/>
    </source>
</evidence>
<name>A0A8K1ZYJ5_9CYAN</name>
<proteinExistence type="predicted"/>
<sequence>MPSFLTWGLLLTTVLAGVAWGAIARFHQTLQASLDAAPQLSPLGTPPPDLPTLSVIIPAYNEAENLQACVEAVLASELPNPQSLQVWIADDESTDATGYIAQTLAAKDSRVRALSVPPRPPDQLWRGKNWACTQAAAQATGTYLLFIDADVRLQPGAIAAALCEAETQQTDLLSCVPAVECGCLAEWLVQPLIFMLIAASFNFAAVNDPTQATAFAAGPFMLFRRDTYETLGGHRAVAANLVEDVGLARRVKHKGFKLRFILGLEVIQVRMYRSFAALWEGWTKNLYEGSERNLWSTLWVASIMVMVFTLPWGCALLSGLLGGAMVLNPEAYSPAQGILLLLNVIVVGGAIASQYQLRHLAAHRLGPPLRYSGLTGLGGLLMAAIAIASIIKTETGWGWTWRGRSLKA</sequence>
<feature type="transmembrane region" description="Helical" evidence="1">
    <location>
        <begin position="338"/>
        <end position="357"/>
    </location>
</feature>
<evidence type="ECO:0000259" key="2">
    <source>
        <dbReference type="Pfam" id="PF00535"/>
    </source>
</evidence>
<keyword evidence="1" id="KW-1133">Transmembrane helix</keyword>
<reference evidence="3" key="1">
    <citation type="submission" date="2019-12" db="EMBL/GenBank/DDBJ databases">
        <title>High-Quality draft genome sequences of three cyanobacteria isolated from the limestone walls of the Old Cathedral of Coimbra.</title>
        <authorList>
            <person name="Tiago I."/>
            <person name="Soares F."/>
            <person name="Portugal A."/>
        </authorList>
    </citation>
    <scope>NUCLEOTIDE SEQUENCE [LARGE SCALE GENOMIC DNA]</scope>
    <source>
        <strain evidence="3">C</strain>
    </source>
</reference>
<gene>
    <name evidence="3" type="ORF">GS597_08065</name>
</gene>
<dbReference type="InterPro" id="IPR001173">
    <property type="entry name" value="Glyco_trans_2-like"/>
</dbReference>
<keyword evidence="4" id="KW-1185">Reference proteome</keyword>
<dbReference type="EMBL" id="WVIC01000013">
    <property type="protein sequence ID" value="NCJ06466.1"/>
    <property type="molecule type" value="Genomic_DNA"/>
</dbReference>
<accession>A0A8K1ZYJ5</accession>
<evidence type="ECO:0000313" key="3">
    <source>
        <dbReference type="EMBL" id="NCJ06466.1"/>
    </source>
</evidence>
<dbReference type="Gene3D" id="3.90.550.10">
    <property type="entry name" value="Spore Coat Polysaccharide Biosynthesis Protein SpsA, Chain A"/>
    <property type="match status" value="1"/>
</dbReference>
<feature type="transmembrane region" description="Helical" evidence="1">
    <location>
        <begin position="299"/>
        <end position="326"/>
    </location>
</feature>